<organism evidence="1">
    <name type="scientific">marine sediment metagenome</name>
    <dbReference type="NCBI Taxonomy" id="412755"/>
    <lineage>
        <taxon>unclassified sequences</taxon>
        <taxon>metagenomes</taxon>
        <taxon>ecological metagenomes</taxon>
    </lineage>
</organism>
<dbReference type="AlphaFoldDB" id="A0A0F9WTK0"/>
<name>A0A0F9WTK0_9ZZZZ</name>
<sequence>MAITQKYLERKRTNVSTPETRDWFHHCTSNGLPYVEVRNLKSNIGVHWDHITLSLSAEERFLARYTEFRAGVEAIVKRWGSDASEWQVSQWTVWIWKLDLDSARNAACELYDLGVLGIFRPNATFRLLSD</sequence>
<evidence type="ECO:0000313" key="1">
    <source>
        <dbReference type="EMBL" id="KKN89626.1"/>
    </source>
</evidence>
<comment type="caution">
    <text evidence="1">The sequence shown here is derived from an EMBL/GenBank/DDBJ whole genome shotgun (WGS) entry which is preliminary data.</text>
</comment>
<reference evidence="1" key="1">
    <citation type="journal article" date="2015" name="Nature">
        <title>Complex archaea that bridge the gap between prokaryotes and eukaryotes.</title>
        <authorList>
            <person name="Spang A."/>
            <person name="Saw J.H."/>
            <person name="Jorgensen S.L."/>
            <person name="Zaremba-Niedzwiedzka K."/>
            <person name="Martijn J."/>
            <person name="Lind A.E."/>
            <person name="van Eijk R."/>
            <person name="Schleper C."/>
            <person name="Guy L."/>
            <person name="Ettema T.J."/>
        </authorList>
    </citation>
    <scope>NUCLEOTIDE SEQUENCE</scope>
</reference>
<proteinExistence type="predicted"/>
<gene>
    <name evidence="1" type="ORF">LCGC14_0237580</name>
</gene>
<protein>
    <submittedName>
        <fullName evidence="1">Uncharacterized protein</fullName>
    </submittedName>
</protein>
<dbReference type="EMBL" id="LAZR01000117">
    <property type="protein sequence ID" value="KKN89626.1"/>
    <property type="molecule type" value="Genomic_DNA"/>
</dbReference>
<accession>A0A0F9WTK0</accession>